<accession>A0A813KUM1</accession>
<dbReference type="Proteomes" id="UP000626109">
    <property type="component" value="Unassembled WGS sequence"/>
</dbReference>
<protein>
    <submittedName>
        <fullName evidence="2">Uncharacterized protein</fullName>
    </submittedName>
</protein>
<gene>
    <name evidence="2" type="ORF">PGLA2088_LOCUS37565</name>
</gene>
<reference evidence="2" key="1">
    <citation type="submission" date="2021-02" db="EMBL/GenBank/DDBJ databases">
        <authorList>
            <person name="Dougan E. K."/>
            <person name="Rhodes N."/>
            <person name="Thang M."/>
            <person name="Chan C."/>
        </authorList>
    </citation>
    <scope>NUCLEOTIDE SEQUENCE</scope>
</reference>
<proteinExistence type="predicted"/>
<organism evidence="2 3">
    <name type="scientific">Polarella glacialis</name>
    <name type="common">Dinoflagellate</name>
    <dbReference type="NCBI Taxonomy" id="89957"/>
    <lineage>
        <taxon>Eukaryota</taxon>
        <taxon>Sar</taxon>
        <taxon>Alveolata</taxon>
        <taxon>Dinophyceae</taxon>
        <taxon>Suessiales</taxon>
        <taxon>Suessiaceae</taxon>
        <taxon>Polarella</taxon>
    </lineage>
</organism>
<feature type="region of interest" description="Disordered" evidence="1">
    <location>
        <begin position="503"/>
        <end position="524"/>
    </location>
</feature>
<comment type="caution">
    <text evidence="2">The sequence shown here is derived from an EMBL/GenBank/DDBJ whole genome shotgun (WGS) entry which is preliminary data.</text>
</comment>
<dbReference type="AlphaFoldDB" id="A0A813KUM1"/>
<evidence type="ECO:0000256" key="1">
    <source>
        <dbReference type="SAM" id="MobiDB-lite"/>
    </source>
</evidence>
<dbReference type="EMBL" id="CAJNNW010032500">
    <property type="protein sequence ID" value="CAE8713501.1"/>
    <property type="molecule type" value="Genomic_DNA"/>
</dbReference>
<evidence type="ECO:0000313" key="2">
    <source>
        <dbReference type="EMBL" id="CAE8713501.1"/>
    </source>
</evidence>
<sequence length="691" mass="74127">MEEIKAMPNPWEAVLTPAEYENLQGYSTQLGLTPDHVLQLNQSWCKHPMYSRTTHTLHTVIKNCGIMWCRGKIIAPEELALYQGLPVRSWMSDPRHALADIPNRRYRACSFCPPLPNAPEHERENYHRTASRRGRTAMVGQIGFYVLLACSFTDDCTAVRGRACNSRQQDAQPLHIITSATWQVESHTSATTAKPTAPSMSISAYSLLNFEPDSCKCDSADLLDWEGGALPKIRLPEGLAFNLVTLKQVMMAIELFTLEMAFEESIMQCNKHLMVEASSSAASILCANITDANQAFGSKGLPYAGHVSLAQTDHSFSSCVALSTESFVPAWGCRACPPDKATTTINMVECSAEFQIGDSVSKHFDVQCRFKIAHMIRNDEAVLKNHSTNAAYWEITRPTLSKKKTSVATALDSLGYSGITCKEIISEDNAGNAAAAAKVLGKSSRLASHLLKLGEIVEVSAEAEEVTRQSLKMWDKAYEELAACLGQPDLAQVVVAAASGASHVSAGSGDSPAKPWGESSTGRWSSSDGWWHEPLWKPPWRPELRIAACCSLHPTGPEVLITSGSTVLLTAACDGVFVAAIADAENQAAACPEPKSFPVSAKQDLLPQSAAEDAEAWVGAVPEGAVVAVAIVGRRGKVGAVLGVLARAGLGCPGEDLPSGCNVGVAIGRKGGTAWHETHASADSASLSWPK</sequence>
<name>A0A813KUM1_POLGL</name>
<evidence type="ECO:0000313" key="3">
    <source>
        <dbReference type="Proteomes" id="UP000626109"/>
    </source>
</evidence>